<accession>A0ABW8H2K7</accession>
<keyword evidence="3" id="KW-1185">Reference proteome</keyword>
<reference evidence="2 3" key="1">
    <citation type="submission" date="2024-10" db="EMBL/GenBank/DDBJ databases">
        <title>The Natural Products Discovery Center: Release of the First 8490 Sequenced Strains for Exploring Actinobacteria Biosynthetic Diversity.</title>
        <authorList>
            <person name="Kalkreuter E."/>
            <person name="Kautsar S.A."/>
            <person name="Yang D."/>
            <person name="Bader C.D."/>
            <person name="Teijaro C.N."/>
            <person name="Fluegel L."/>
            <person name="Davis C.M."/>
            <person name="Simpson J.R."/>
            <person name="Lauterbach L."/>
            <person name="Steele A.D."/>
            <person name="Gui C."/>
            <person name="Meng S."/>
            <person name="Li G."/>
            <person name="Viehrig K."/>
            <person name="Ye F."/>
            <person name="Su P."/>
            <person name="Kiefer A.F."/>
            <person name="Nichols A."/>
            <person name="Cepeda A.J."/>
            <person name="Yan W."/>
            <person name="Fan B."/>
            <person name="Jiang Y."/>
            <person name="Adhikari A."/>
            <person name="Zheng C.-J."/>
            <person name="Schuster L."/>
            <person name="Cowan T.M."/>
            <person name="Smanski M.J."/>
            <person name="Chevrette M.G."/>
            <person name="De Carvalho L.P.S."/>
            <person name="Shen B."/>
        </authorList>
    </citation>
    <scope>NUCLEOTIDE SEQUENCE [LARGE SCALE GENOMIC DNA]</scope>
    <source>
        <strain evidence="2 3">NPDC093086</strain>
    </source>
</reference>
<protein>
    <submittedName>
        <fullName evidence="2">Uncharacterized protein</fullName>
    </submittedName>
</protein>
<gene>
    <name evidence="2" type="ORF">ACIQFM_01690</name>
</gene>
<proteinExistence type="predicted"/>
<sequence length="85" mass="9186">MRGQCTSSKTGGRTLCVQPREVQEVLDHARLQQGDEQWRAKYGTRAVSSPCTVRPFRRSGGPGRSAGPPRPGGGSPSEQRRSPVP</sequence>
<dbReference type="Proteomes" id="UP001617907">
    <property type="component" value="Unassembled WGS sequence"/>
</dbReference>
<organism evidence="2 3">
    <name type="scientific">Streptomyces ardesiacus</name>
    <dbReference type="NCBI Taxonomy" id="285564"/>
    <lineage>
        <taxon>Bacteria</taxon>
        <taxon>Bacillati</taxon>
        <taxon>Actinomycetota</taxon>
        <taxon>Actinomycetes</taxon>
        <taxon>Kitasatosporales</taxon>
        <taxon>Streptomycetaceae</taxon>
        <taxon>Streptomyces</taxon>
    </lineage>
</organism>
<evidence type="ECO:0000313" key="2">
    <source>
        <dbReference type="EMBL" id="MFJ6034953.1"/>
    </source>
</evidence>
<comment type="caution">
    <text evidence="2">The sequence shown here is derived from an EMBL/GenBank/DDBJ whole genome shotgun (WGS) entry which is preliminary data.</text>
</comment>
<evidence type="ECO:0000256" key="1">
    <source>
        <dbReference type="SAM" id="MobiDB-lite"/>
    </source>
</evidence>
<evidence type="ECO:0000313" key="3">
    <source>
        <dbReference type="Proteomes" id="UP001617907"/>
    </source>
</evidence>
<name>A0ABW8H2K7_9ACTN</name>
<dbReference type="EMBL" id="JBIVPC010000001">
    <property type="protein sequence ID" value="MFJ6034953.1"/>
    <property type="molecule type" value="Genomic_DNA"/>
</dbReference>
<feature type="region of interest" description="Disordered" evidence="1">
    <location>
        <begin position="41"/>
        <end position="85"/>
    </location>
</feature>
<dbReference type="RefSeq" id="WP_401482871.1">
    <property type="nucleotide sequence ID" value="NZ_JBIVPC010000001.1"/>
</dbReference>